<organism evidence="1 2">
    <name type="scientific">Pseudomonas phage phiAH14a</name>
    <dbReference type="NCBI Taxonomy" id="1805958"/>
    <lineage>
        <taxon>Viruses</taxon>
        <taxon>Duplodnaviria</taxon>
        <taxon>Heunggongvirae</taxon>
        <taxon>Uroviricota</taxon>
        <taxon>Caudoviricetes</taxon>
        <taxon>Miecznikowavirus</taxon>
        <taxon>Miecznikowavirus AH14a</taxon>
    </lineage>
</organism>
<accession>A0A1B0VMC0</accession>
<protein>
    <submittedName>
        <fullName evidence="1">Uncharacterized protein</fullName>
    </submittedName>
</protein>
<sequence length="80" mass="8754">MSIQDGGPAFPVAEYDHMVFQPATVSETKRDLSGMSLRDYFAAKAMQGWTANPLPNDSSIKNVAEWAYRQADAMLAARSA</sequence>
<reference evidence="1 2" key="1">
    <citation type="journal article" date="2016" name="PLoS ONE">
        <title>Two Inducible Prophages of an Antarctic Pseudomonas sp. ANT_H14 Use the Same Capsid for Packaging Their Genomes - Characterization of a Novel Phage Helper-Satellite System.</title>
        <authorList>
            <person name="Dziewit L."/>
            <person name="Radlinska M."/>
        </authorList>
    </citation>
    <scope>NUCLEOTIDE SEQUENCE [LARGE SCALE GENOMIC DNA]</scope>
</reference>
<keyword evidence="2" id="KW-1185">Reference proteome</keyword>
<dbReference type="EMBL" id="KU708004">
    <property type="protein sequence ID" value="AMW64487.1"/>
    <property type="molecule type" value="Genomic_DNA"/>
</dbReference>
<proteinExistence type="predicted"/>
<name>A0A1B0VMC0_9CAUD</name>
<dbReference type="Proteomes" id="UP000222764">
    <property type="component" value="Segment"/>
</dbReference>
<gene>
    <name evidence="1" type="ORF">AH14a_p27</name>
</gene>
<evidence type="ECO:0000313" key="1">
    <source>
        <dbReference type="EMBL" id="AMW64487.1"/>
    </source>
</evidence>
<evidence type="ECO:0000313" key="2">
    <source>
        <dbReference type="Proteomes" id="UP000222764"/>
    </source>
</evidence>